<gene>
    <name evidence="2" type="ORF">KLDO_g4436B</name>
</gene>
<dbReference type="EMBL" id="CCBQ010000047">
    <property type="protein sequence ID" value="CDO96225.1"/>
    <property type="molecule type" value="Genomic_DNA"/>
</dbReference>
<keyword evidence="1" id="KW-0812">Transmembrane</keyword>
<keyword evidence="1" id="KW-1133">Transmembrane helix</keyword>
<evidence type="ECO:0000256" key="1">
    <source>
        <dbReference type="SAM" id="Phobius"/>
    </source>
</evidence>
<dbReference type="OrthoDB" id="10414601at2759"/>
<organism evidence="2 3">
    <name type="scientific">Kluyveromyces dobzhanskii CBS 2104</name>
    <dbReference type="NCBI Taxonomy" id="1427455"/>
    <lineage>
        <taxon>Eukaryota</taxon>
        <taxon>Fungi</taxon>
        <taxon>Dikarya</taxon>
        <taxon>Ascomycota</taxon>
        <taxon>Saccharomycotina</taxon>
        <taxon>Saccharomycetes</taxon>
        <taxon>Saccharomycetales</taxon>
        <taxon>Saccharomycetaceae</taxon>
        <taxon>Kluyveromyces</taxon>
    </lineage>
</organism>
<keyword evidence="3" id="KW-1185">Reference proteome</keyword>
<dbReference type="Proteomes" id="UP000031516">
    <property type="component" value="Unassembled WGS sequence"/>
</dbReference>
<proteinExistence type="predicted"/>
<reference evidence="2 3" key="1">
    <citation type="submission" date="2014-03" db="EMBL/GenBank/DDBJ databases">
        <title>The genome of Kluyveromyces dobzhanskii.</title>
        <authorList>
            <person name="Nystedt B."/>
            <person name="Astrom S."/>
        </authorList>
    </citation>
    <scope>NUCLEOTIDE SEQUENCE [LARGE SCALE GENOMIC DNA]</scope>
    <source>
        <strain evidence="2 3">CBS 2104</strain>
    </source>
</reference>
<feature type="transmembrane region" description="Helical" evidence="1">
    <location>
        <begin position="7"/>
        <end position="27"/>
    </location>
</feature>
<protein>
    <submittedName>
        <fullName evidence="2">WGS project CCBQ000000000 data, contig 00058</fullName>
    </submittedName>
</protein>
<sequence>MNSLEILFYSFLFAFNRLYDLVIWPMLSVRLIESPTYAFDEVENVGIHILDPPNMTATKIVHESNLHLRFLIITLAVIAIAYLFKIIMHSELSKESVCTRDASHAITGPETNFCDFDLQDDISNYYSSISLNFNGSSTRVQTFSNQPTDLLIWDRKMFNPL</sequence>
<feature type="transmembrane region" description="Helical" evidence="1">
    <location>
        <begin position="66"/>
        <end position="84"/>
    </location>
</feature>
<accession>A0A0A8LD93</accession>
<comment type="caution">
    <text evidence="2">The sequence shown here is derived from an EMBL/GenBank/DDBJ whole genome shotgun (WGS) entry which is preliminary data.</text>
</comment>
<evidence type="ECO:0000313" key="2">
    <source>
        <dbReference type="EMBL" id="CDO96225.1"/>
    </source>
</evidence>
<evidence type="ECO:0000313" key="3">
    <source>
        <dbReference type="Proteomes" id="UP000031516"/>
    </source>
</evidence>
<name>A0A0A8LD93_9SACH</name>
<keyword evidence="1" id="KW-0472">Membrane</keyword>
<dbReference type="AlphaFoldDB" id="A0A0A8LD93"/>